<name>A0A6A6ILT0_9PLEO</name>
<sequence length="255" mass="29857">MSDRERILQEERLIKSMKNKLLALPEEYKYERLRVGYRPEQDGWKVRIVYALDNPQRAKEVKRVYASDDPRINLEVTVVYTSDTPPRDAVTVVDWTKWHPAVIYALYALDAKVDEMCADVESVKLKRLAESLHPKDVRHPKGDDLEIFVTAKTYWSAELVRRGEPPEVIARGRESDSHFWAIRDLGVTMSKGPERKKPEKQLETEQAADVSKHRADAGGRNYPTKEGNERGRRHKLYEPRSSHGRRRRREWRRKG</sequence>
<dbReference type="RefSeq" id="XP_033686579.1">
    <property type="nucleotide sequence ID" value="XM_033835481.1"/>
</dbReference>
<dbReference type="Proteomes" id="UP000800094">
    <property type="component" value="Unassembled WGS sequence"/>
</dbReference>
<gene>
    <name evidence="2" type="ORF">BU26DRAFT_603969</name>
</gene>
<evidence type="ECO:0000313" key="3">
    <source>
        <dbReference type="Proteomes" id="UP000800094"/>
    </source>
</evidence>
<keyword evidence="3" id="KW-1185">Reference proteome</keyword>
<feature type="compositionally biased region" description="Basic and acidic residues" evidence="1">
    <location>
        <begin position="192"/>
        <end position="203"/>
    </location>
</feature>
<reference evidence="2" key="1">
    <citation type="journal article" date="2020" name="Stud. Mycol.">
        <title>101 Dothideomycetes genomes: a test case for predicting lifestyles and emergence of pathogens.</title>
        <authorList>
            <person name="Haridas S."/>
            <person name="Albert R."/>
            <person name="Binder M."/>
            <person name="Bloem J."/>
            <person name="Labutti K."/>
            <person name="Salamov A."/>
            <person name="Andreopoulos B."/>
            <person name="Baker S."/>
            <person name="Barry K."/>
            <person name="Bills G."/>
            <person name="Bluhm B."/>
            <person name="Cannon C."/>
            <person name="Castanera R."/>
            <person name="Culley D."/>
            <person name="Daum C."/>
            <person name="Ezra D."/>
            <person name="Gonzalez J."/>
            <person name="Henrissat B."/>
            <person name="Kuo A."/>
            <person name="Liang C."/>
            <person name="Lipzen A."/>
            <person name="Lutzoni F."/>
            <person name="Magnuson J."/>
            <person name="Mondo S."/>
            <person name="Nolan M."/>
            <person name="Ohm R."/>
            <person name="Pangilinan J."/>
            <person name="Park H.-J."/>
            <person name="Ramirez L."/>
            <person name="Alfaro M."/>
            <person name="Sun H."/>
            <person name="Tritt A."/>
            <person name="Yoshinaga Y."/>
            <person name="Zwiers L.-H."/>
            <person name="Turgeon B."/>
            <person name="Goodwin S."/>
            <person name="Spatafora J."/>
            <person name="Crous P."/>
            <person name="Grigoriev I."/>
        </authorList>
    </citation>
    <scope>NUCLEOTIDE SEQUENCE</scope>
    <source>
        <strain evidence="2">CBS 122368</strain>
    </source>
</reference>
<dbReference type="AlphaFoldDB" id="A0A6A6ILT0"/>
<protein>
    <submittedName>
        <fullName evidence="2">Uncharacterized protein</fullName>
    </submittedName>
</protein>
<dbReference type="EMBL" id="ML987193">
    <property type="protein sequence ID" value="KAF2251575.1"/>
    <property type="molecule type" value="Genomic_DNA"/>
</dbReference>
<evidence type="ECO:0000256" key="1">
    <source>
        <dbReference type="SAM" id="MobiDB-lite"/>
    </source>
</evidence>
<evidence type="ECO:0000313" key="2">
    <source>
        <dbReference type="EMBL" id="KAF2251575.1"/>
    </source>
</evidence>
<accession>A0A6A6ILT0</accession>
<dbReference type="GeneID" id="54588811"/>
<feature type="compositionally biased region" description="Basic and acidic residues" evidence="1">
    <location>
        <begin position="226"/>
        <end position="241"/>
    </location>
</feature>
<feature type="region of interest" description="Disordered" evidence="1">
    <location>
        <begin position="190"/>
        <end position="255"/>
    </location>
</feature>
<proteinExistence type="predicted"/>
<organism evidence="2 3">
    <name type="scientific">Trematosphaeria pertusa</name>
    <dbReference type="NCBI Taxonomy" id="390896"/>
    <lineage>
        <taxon>Eukaryota</taxon>
        <taxon>Fungi</taxon>
        <taxon>Dikarya</taxon>
        <taxon>Ascomycota</taxon>
        <taxon>Pezizomycotina</taxon>
        <taxon>Dothideomycetes</taxon>
        <taxon>Pleosporomycetidae</taxon>
        <taxon>Pleosporales</taxon>
        <taxon>Massarineae</taxon>
        <taxon>Trematosphaeriaceae</taxon>
        <taxon>Trematosphaeria</taxon>
    </lineage>
</organism>
<feature type="compositionally biased region" description="Basic residues" evidence="1">
    <location>
        <begin position="242"/>
        <end position="255"/>
    </location>
</feature>